<evidence type="ECO:0000256" key="9">
    <source>
        <dbReference type="ARBA" id="ARBA00023180"/>
    </source>
</evidence>
<protein>
    <submittedName>
        <fullName evidence="13">Basement membrane-specific heparan sulfate proteoglycan core protein</fullName>
    </submittedName>
</protein>
<dbReference type="Proteomes" id="UP000046393">
    <property type="component" value="Unplaced"/>
</dbReference>
<dbReference type="STRING" id="451379.A0A0N5ABW0"/>
<evidence type="ECO:0000256" key="7">
    <source>
        <dbReference type="ARBA" id="ARBA00023136"/>
    </source>
</evidence>
<keyword evidence="6" id="KW-1133">Transmembrane helix</keyword>
<feature type="disulfide bond" evidence="10">
    <location>
        <begin position="33"/>
        <end position="48"/>
    </location>
</feature>
<dbReference type="PROSITE" id="PS50068">
    <property type="entry name" value="LDLRA_2"/>
    <property type="match status" value="4"/>
</dbReference>
<evidence type="ECO:0000256" key="4">
    <source>
        <dbReference type="ARBA" id="ARBA00022729"/>
    </source>
</evidence>
<feature type="compositionally biased region" description="Acidic residues" evidence="11">
    <location>
        <begin position="204"/>
        <end position="215"/>
    </location>
</feature>
<keyword evidence="7" id="KW-0472">Membrane</keyword>
<dbReference type="GO" id="GO:0012505">
    <property type="term" value="C:endomembrane system"/>
    <property type="evidence" value="ECO:0007669"/>
    <property type="project" value="UniProtKB-SubCell"/>
</dbReference>
<dbReference type="SUPFAM" id="SSF57424">
    <property type="entry name" value="LDL receptor-like module"/>
    <property type="match status" value="4"/>
</dbReference>
<dbReference type="InterPro" id="IPR036055">
    <property type="entry name" value="LDL_receptor-like_sf"/>
</dbReference>
<evidence type="ECO:0000256" key="6">
    <source>
        <dbReference type="ARBA" id="ARBA00022989"/>
    </source>
</evidence>
<organism evidence="12 13">
    <name type="scientific">Syphacia muris</name>
    <dbReference type="NCBI Taxonomy" id="451379"/>
    <lineage>
        <taxon>Eukaryota</taxon>
        <taxon>Metazoa</taxon>
        <taxon>Ecdysozoa</taxon>
        <taxon>Nematoda</taxon>
        <taxon>Chromadorea</taxon>
        <taxon>Rhabditida</taxon>
        <taxon>Spirurina</taxon>
        <taxon>Oxyuridomorpha</taxon>
        <taxon>Oxyuroidea</taxon>
        <taxon>Oxyuridae</taxon>
        <taxon>Syphacia</taxon>
    </lineage>
</organism>
<dbReference type="Pfam" id="PF00057">
    <property type="entry name" value="Ldl_recept_a"/>
    <property type="match status" value="4"/>
</dbReference>
<evidence type="ECO:0000256" key="5">
    <source>
        <dbReference type="ARBA" id="ARBA00022737"/>
    </source>
</evidence>
<feature type="disulfide bond" evidence="10">
    <location>
        <begin position="169"/>
        <end position="184"/>
    </location>
</feature>
<comment type="caution">
    <text evidence="10">Lacks conserved residue(s) required for the propagation of feature annotation.</text>
</comment>
<keyword evidence="4" id="KW-0732">Signal</keyword>
<name>A0A0N5ABW0_9BILA</name>
<keyword evidence="3" id="KW-0812">Transmembrane</keyword>
<feature type="disulfide bond" evidence="10">
    <location>
        <begin position="21"/>
        <end position="39"/>
    </location>
</feature>
<dbReference type="SMART" id="SM00192">
    <property type="entry name" value="LDLa"/>
    <property type="match status" value="4"/>
</dbReference>
<dbReference type="GO" id="GO:0005886">
    <property type="term" value="C:plasma membrane"/>
    <property type="evidence" value="ECO:0007669"/>
    <property type="project" value="TreeGrafter"/>
</dbReference>
<dbReference type="AlphaFoldDB" id="A0A0N5ABW0"/>
<evidence type="ECO:0000256" key="2">
    <source>
        <dbReference type="ARBA" id="ARBA00004308"/>
    </source>
</evidence>
<feature type="region of interest" description="Disordered" evidence="11">
    <location>
        <begin position="199"/>
        <end position="260"/>
    </location>
</feature>
<evidence type="ECO:0000313" key="12">
    <source>
        <dbReference type="Proteomes" id="UP000046393"/>
    </source>
</evidence>
<sequence length="416" mass="47745">LLPGDEKTAAEKSCRLNEFRCNSGECIEDTKRCNRHYDCTDGSDEITCDYYVAATRYAQSHPNVVKENVEKSENNELANENSYLELSHRDEETVETAFDVECTDQEFRCLYLSQTVCVHYDKLCDGIPDCSDGSDEQRCESESAEETLKCTSNEFRCDSGQCISEDRRCDHKYDCQDGTDESTCEYFKAALRRQYHNEINNVQETEDEKNDDEKNELESHNTLENNEYSHRELEPQHFEGRRRNSETELGGDEKEQEKEQVFNKQVDNGVDEVTAAQDLTNSYQNSNGSDKFGNFQHNSFEPRRFEEDQRKTEFLHGFGTDHFDNLIIPADNRGLQYPDEYATELGENRCGQHEFACGDGECIDRQLVCDARVDCSDGLDEAQCHVANSEYSVFSEAQEPAAYARNYSTQSNGKVF</sequence>
<dbReference type="InterPro" id="IPR002172">
    <property type="entry name" value="LDrepeatLR_classA_rpt"/>
</dbReference>
<evidence type="ECO:0000256" key="3">
    <source>
        <dbReference type="ARBA" id="ARBA00022692"/>
    </source>
</evidence>
<keyword evidence="8 10" id="KW-1015">Disulfide bond</keyword>
<keyword evidence="12" id="KW-1185">Reference proteome</keyword>
<reference evidence="13" key="1">
    <citation type="submission" date="2017-02" db="UniProtKB">
        <authorList>
            <consortium name="WormBaseParasite"/>
        </authorList>
    </citation>
    <scope>IDENTIFICATION</scope>
</reference>
<dbReference type="PANTHER" id="PTHR24270">
    <property type="entry name" value="LOW-DENSITY LIPOPROTEIN RECEPTOR-RELATED"/>
    <property type="match status" value="1"/>
</dbReference>
<feature type="disulfide bond" evidence="10">
    <location>
        <begin position="350"/>
        <end position="362"/>
    </location>
</feature>
<evidence type="ECO:0000313" key="13">
    <source>
        <dbReference type="WBParaSite" id="SMUV_0000163601-mRNA-1"/>
    </source>
</evidence>
<proteinExistence type="predicted"/>
<evidence type="ECO:0000256" key="1">
    <source>
        <dbReference type="ARBA" id="ARBA00004167"/>
    </source>
</evidence>
<dbReference type="GO" id="GO:0016192">
    <property type="term" value="P:vesicle-mediated transport"/>
    <property type="evidence" value="ECO:0007669"/>
    <property type="project" value="UniProtKB-ARBA"/>
</dbReference>
<dbReference type="Gene3D" id="4.10.400.10">
    <property type="entry name" value="Low-density Lipoprotein Receptor"/>
    <property type="match status" value="4"/>
</dbReference>
<feature type="disulfide bond" evidence="10">
    <location>
        <begin position="150"/>
        <end position="162"/>
    </location>
</feature>
<feature type="disulfide bond" evidence="10">
    <location>
        <begin position="369"/>
        <end position="384"/>
    </location>
</feature>
<dbReference type="PRINTS" id="PR00261">
    <property type="entry name" value="LDLRECEPTOR"/>
</dbReference>
<feature type="disulfide bond" evidence="10">
    <location>
        <begin position="357"/>
        <end position="375"/>
    </location>
</feature>
<dbReference type="FunFam" id="4.10.400.10:FF:000034">
    <property type="entry name" value="Low-density lipoprotein receptor-related protein 2"/>
    <property type="match status" value="1"/>
</dbReference>
<feature type="compositionally biased region" description="Basic and acidic residues" evidence="11">
    <location>
        <begin position="216"/>
        <end position="260"/>
    </location>
</feature>
<dbReference type="WBParaSite" id="SMUV_0000163601-mRNA-1">
    <property type="protein sequence ID" value="SMUV_0000163601-mRNA-1"/>
    <property type="gene ID" value="SMUV_0000163601"/>
</dbReference>
<evidence type="ECO:0000256" key="10">
    <source>
        <dbReference type="PROSITE-ProRule" id="PRU00124"/>
    </source>
</evidence>
<keyword evidence="5" id="KW-0677">Repeat</keyword>
<dbReference type="InterPro" id="IPR023415">
    <property type="entry name" value="LDLR_class-A_CS"/>
</dbReference>
<dbReference type="InterPro" id="IPR050685">
    <property type="entry name" value="LDLR"/>
</dbReference>
<dbReference type="CDD" id="cd00112">
    <property type="entry name" value="LDLa"/>
    <property type="match status" value="4"/>
</dbReference>
<feature type="disulfide bond" evidence="10">
    <location>
        <begin position="157"/>
        <end position="175"/>
    </location>
</feature>
<keyword evidence="9" id="KW-0325">Glycoprotein</keyword>
<feature type="disulfide bond" evidence="10">
    <location>
        <begin position="14"/>
        <end position="26"/>
    </location>
</feature>
<feature type="disulfide bond" evidence="10">
    <location>
        <begin position="124"/>
        <end position="139"/>
    </location>
</feature>
<dbReference type="PANTHER" id="PTHR24270:SF55">
    <property type="entry name" value="VERY LOW-DENSITY LIPOPROTEIN RECEPTOR-RELATED"/>
    <property type="match status" value="1"/>
</dbReference>
<evidence type="ECO:0000256" key="11">
    <source>
        <dbReference type="SAM" id="MobiDB-lite"/>
    </source>
</evidence>
<evidence type="ECO:0000256" key="8">
    <source>
        <dbReference type="ARBA" id="ARBA00023157"/>
    </source>
</evidence>
<accession>A0A0N5ABW0</accession>
<dbReference type="PROSITE" id="PS01209">
    <property type="entry name" value="LDLRA_1"/>
    <property type="match status" value="2"/>
</dbReference>
<comment type="subcellular location">
    <subcellularLocation>
        <location evidence="2">Endomembrane system</location>
    </subcellularLocation>
    <subcellularLocation>
        <location evidence="1">Membrane</location>
        <topology evidence="1">Single-pass membrane protein</topology>
    </subcellularLocation>
</comment>